<keyword evidence="3" id="KW-0010">Activator</keyword>
<dbReference type="InterPro" id="IPR050204">
    <property type="entry name" value="AraC_XylS_family_regulators"/>
</dbReference>
<keyword evidence="4" id="KW-0804">Transcription</keyword>
<dbReference type="InterPro" id="IPR003313">
    <property type="entry name" value="AraC-bd"/>
</dbReference>
<keyword evidence="1" id="KW-0805">Transcription regulation</keyword>
<accession>A0ABY6Z5E7</accession>
<gene>
    <name evidence="6" type="ORF">NZD86_06245</name>
</gene>
<evidence type="ECO:0000256" key="4">
    <source>
        <dbReference type="ARBA" id="ARBA00023163"/>
    </source>
</evidence>
<keyword evidence="2" id="KW-0238">DNA-binding</keyword>
<dbReference type="SUPFAM" id="SSF51215">
    <property type="entry name" value="Regulatory protein AraC"/>
    <property type="match status" value="1"/>
</dbReference>
<evidence type="ECO:0000313" key="7">
    <source>
        <dbReference type="Proteomes" id="UP001164803"/>
    </source>
</evidence>
<dbReference type="InterPro" id="IPR037923">
    <property type="entry name" value="HTH-like"/>
</dbReference>
<dbReference type="Proteomes" id="UP001164803">
    <property type="component" value="Chromosome"/>
</dbReference>
<dbReference type="PRINTS" id="PR00032">
    <property type="entry name" value="HTHARAC"/>
</dbReference>
<dbReference type="EMBL" id="CP104064">
    <property type="protein sequence ID" value="WAH38086.1"/>
    <property type="molecule type" value="Genomic_DNA"/>
</dbReference>
<dbReference type="PANTHER" id="PTHR46796">
    <property type="entry name" value="HTH-TYPE TRANSCRIPTIONAL ACTIVATOR RHAS-RELATED"/>
    <property type="match status" value="1"/>
</dbReference>
<evidence type="ECO:0000259" key="5">
    <source>
        <dbReference type="PROSITE" id="PS01124"/>
    </source>
</evidence>
<dbReference type="Gene3D" id="1.10.10.60">
    <property type="entry name" value="Homeodomain-like"/>
    <property type="match status" value="2"/>
</dbReference>
<dbReference type="SMART" id="SM00342">
    <property type="entry name" value="HTH_ARAC"/>
    <property type="match status" value="1"/>
</dbReference>
<evidence type="ECO:0000256" key="2">
    <source>
        <dbReference type="ARBA" id="ARBA00023125"/>
    </source>
</evidence>
<dbReference type="SUPFAM" id="SSF46689">
    <property type="entry name" value="Homeodomain-like"/>
    <property type="match status" value="2"/>
</dbReference>
<dbReference type="PROSITE" id="PS00041">
    <property type="entry name" value="HTH_ARAC_FAMILY_1"/>
    <property type="match status" value="1"/>
</dbReference>
<evidence type="ECO:0000256" key="3">
    <source>
        <dbReference type="ARBA" id="ARBA00023159"/>
    </source>
</evidence>
<evidence type="ECO:0000256" key="1">
    <source>
        <dbReference type="ARBA" id="ARBA00023015"/>
    </source>
</evidence>
<protein>
    <submittedName>
        <fullName evidence="6">AraC family transcriptional regulator</fullName>
    </submittedName>
</protein>
<dbReference type="Pfam" id="PF02311">
    <property type="entry name" value="AraC_binding"/>
    <property type="match status" value="1"/>
</dbReference>
<dbReference type="Pfam" id="PF12833">
    <property type="entry name" value="HTH_18"/>
    <property type="match status" value="1"/>
</dbReference>
<proteinExistence type="predicted"/>
<dbReference type="PROSITE" id="PS01124">
    <property type="entry name" value="HTH_ARAC_FAMILY_2"/>
    <property type="match status" value="1"/>
</dbReference>
<evidence type="ECO:0000313" key="6">
    <source>
        <dbReference type="EMBL" id="WAH38086.1"/>
    </source>
</evidence>
<dbReference type="InterPro" id="IPR018062">
    <property type="entry name" value="HTH_AraC-typ_CS"/>
</dbReference>
<reference evidence="6" key="1">
    <citation type="submission" date="2022-08" db="EMBL/GenBank/DDBJ databases">
        <title>Alicyclobacillus dauci DSM2870, complete genome.</title>
        <authorList>
            <person name="Wang Q."/>
            <person name="Cai R."/>
            <person name="Wang Z."/>
        </authorList>
    </citation>
    <scope>NUCLEOTIDE SEQUENCE</scope>
    <source>
        <strain evidence="6">DSM 28700</strain>
    </source>
</reference>
<name>A0ABY6Z5E7_9BACL</name>
<organism evidence="6 7">
    <name type="scientific">Alicyclobacillus dauci</name>
    <dbReference type="NCBI Taxonomy" id="1475485"/>
    <lineage>
        <taxon>Bacteria</taxon>
        <taxon>Bacillati</taxon>
        <taxon>Bacillota</taxon>
        <taxon>Bacilli</taxon>
        <taxon>Bacillales</taxon>
        <taxon>Alicyclobacillaceae</taxon>
        <taxon>Alicyclobacillus</taxon>
    </lineage>
</organism>
<dbReference type="InterPro" id="IPR018060">
    <property type="entry name" value="HTH_AraC"/>
</dbReference>
<dbReference type="RefSeq" id="WP_268045641.1">
    <property type="nucleotide sequence ID" value="NZ_CP104064.1"/>
</dbReference>
<keyword evidence="7" id="KW-1185">Reference proteome</keyword>
<dbReference type="InterPro" id="IPR020449">
    <property type="entry name" value="Tscrpt_reg_AraC-type_HTH"/>
</dbReference>
<dbReference type="InterPro" id="IPR009057">
    <property type="entry name" value="Homeodomain-like_sf"/>
</dbReference>
<sequence>MDIDTSCRVRGARVLDVGYAEHQHPYRHAARQGLDCYLFRLQTDGRARALVDNHMMYVEAGDLLMFGPGEAYDLQIDHVGDEDVQSTDLYLFCDGEWIDEWWRDRQHPTHAKLPLHENCVHLWRQLIEEHRRPGGTDTELCDYLLRALCLTVDKMAYDAASTASVPLAAERMRWFIERNAPEDITLKDVADEVGLSVSRAVHIFKETYQQTIVQYLLDVRLQMACDRMRFSTFNLEQIADACGFKSYSYFYRVFRSRYGISPRAFRQRAL</sequence>
<feature type="domain" description="HTH araC/xylS-type" evidence="5">
    <location>
        <begin position="170"/>
        <end position="268"/>
    </location>
</feature>